<gene>
    <name evidence="1" type="ORF">Hypma_014598</name>
</gene>
<evidence type="ECO:0000313" key="1">
    <source>
        <dbReference type="EMBL" id="RDB18784.1"/>
    </source>
</evidence>
<sequence length="125" mass="13963">MLALVGSARPVPMPGLDLTECLYVVAQSRDAVFFAFEWEILTGVSPLSVCNWSFASFLSLPADALNDQLLRLPELSLEADIVQRMMRLNRRSFVRSSQLPLLFLGLVWGVCWRHTGSEECTEGTT</sequence>
<dbReference type="EMBL" id="LUEZ02000087">
    <property type="protein sequence ID" value="RDB18784.1"/>
    <property type="molecule type" value="Genomic_DNA"/>
</dbReference>
<dbReference type="Proteomes" id="UP000076154">
    <property type="component" value="Unassembled WGS sequence"/>
</dbReference>
<organism evidence="1 2">
    <name type="scientific">Hypsizygus marmoreus</name>
    <name type="common">White beech mushroom</name>
    <name type="synonym">Agaricus marmoreus</name>
    <dbReference type="NCBI Taxonomy" id="39966"/>
    <lineage>
        <taxon>Eukaryota</taxon>
        <taxon>Fungi</taxon>
        <taxon>Dikarya</taxon>
        <taxon>Basidiomycota</taxon>
        <taxon>Agaricomycotina</taxon>
        <taxon>Agaricomycetes</taxon>
        <taxon>Agaricomycetidae</taxon>
        <taxon>Agaricales</taxon>
        <taxon>Tricholomatineae</taxon>
        <taxon>Lyophyllaceae</taxon>
        <taxon>Hypsizygus</taxon>
    </lineage>
</organism>
<keyword evidence="2" id="KW-1185">Reference proteome</keyword>
<evidence type="ECO:0000313" key="2">
    <source>
        <dbReference type="Proteomes" id="UP000076154"/>
    </source>
</evidence>
<protein>
    <submittedName>
        <fullName evidence="1">Uncharacterized protein</fullName>
    </submittedName>
</protein>
<name>A0A369JHA1_HYPMA</name>
<dbReference type="InParanoid" id="A0A369JHA1"/>
<reference evidence="1" key="1">
    <citation type="submission" date="2018-04" db="EMBL/GenBank/DDBJ databases">
        <title>Whole genome sequencing of Hypsizygus marmoreus.</title>
        <authorList>
            <person name="Choi I.-G."/>
            <person name="Min B."/>
            <person name="Kim J.-G."/>
            <person name="Kim S."/>
            <person name="Oh Y.-L."/>
            <person name="Kong W.-S."/>
            <person name="Park H."/>
            <person name="Jeong J."/>
            <person name="Song E.-S."/>
        </authorList>
    </citation>
    <scope>NUCLEOTIDE SEQUENCE [LARGE SCALE GENOMIC DNA]</scope>
    <source>
        <strain evidence="1">51987-8</strain>
    </source>
</reference>
<proteinExistence type="predicted"/>
<dbReference type="AlphaFoldDB" id="A0A369JHA1"/>
<accession>A0A369JHA1</accession>
<comment type="caution">
    <text evidence="1">The sequence shown here is derived from an EMBL/GenBank/DDBJ whole genome shotgun (WGS) entry which is preliminary data.</text>
</comment>